<dbReference type="Gene3D" id="1.10.260.40">
    <property type="entry name" value="lambda repressor-like DNA-binding domains"/>
    <property type="match status" value="1"/>
</dbReference>
<dbReference type="InterPro" id="IPR013096">
    <property type="entry name" value="Cupin_2"/>
</dbReference>
<dbReference type="PROSITE" id="PS50943">
    <property type="entry name" value="HTH_CROC1"/>
    <property type="match status" value="1"/>
</dbReference>
<proteinExistence type="predicted"/>
<dbReference type="GO" id="GO:0003700">
    <property type="term" value="F:DNA-binding transcription factor activity"/>
    <property type="evidence" value="ECO:0007669"/>
    <property type="project" value="TreeGrafter"/>
</dbReference>
<dbReference type="Proteomes" id="UP000427906">
    <property type="component" value="Chromosome"/>
</dbReference>
<dbReference type="AlphaFoldDB" id="A0A5K7YMC9"/>
<keyword evidence="4" id="KW-1185">Reference proteome</keyword>
<dbReference type="Pfam" id="PF07883">
    <property type="entry name" value="Cupin_2"/>
    <property type="match status" value="1"/>
</dbReference>
<dbReference type="SMART" id="SM00530">
    <property type="entry name" value="HTH_XRE"/>
    <property type="match status" value="1"/>
</dbReference>
<feature type="domain" description="HTH cro/C1-type" evidence="2">
    <location>
        <begin position="11"/>
        <end position="65"/>
    </location>
</feature>
<name>A0A5K7YMC9_9BACT</name>
<dbReference type="InterPro" id="IPR014710">
    <property type="entry name" value="RmlC-like_jellyroll"/>
</dbReference>
<evidence type="ECO:0000259" key="2">
    <source>
        <dbReference type="PROSITE" id="PS50943"/>
    </source>
</evidence>
<dbReference type="OrthoDB" id="5343295at2"/>
<dbReference type="CDD" id="cd00093">
    <property type="entry name" value="HTH_XRE"/>
    <property type="match status" value="1"/>
</dbReference>
<evidence type="ECO:0000313" key="3">
    <source>
        <dbReference type="EMBL" id="BBO70366.1"/>
    </source>
</evidence>
<dbReference type="InterPro" id="IPR011051">
    <property type="entry name" value="RmlC_Cupin_sf"/>
</dbReference>
<dbReference type="EMBL" id="AP021874">
    <property type="protein sequence ID" value="BBO70366.1"/>
    <property type="molecule type" value="Genomic_DNA"/>
</dbReference>
<protein>
    <submittedName>
        <fullName evidence="3">Transcriptional regulator</fullName>
    </submittedName>
</protein>
<dbReference type="RefSeq" id="WP_155318322.1">
    <property type="nucleotide sequence ID" value="NZ_AP021874.1"/>
</dbReference>
<dbReference type="InterPro" id="IPR050807">
    <property type="entry name" value="TransReg_Diox_bact_type"/>
</dbReference>
<dbReference type="KEGG" id="dalk:DSCA_42960"/>
<dbReference type="CDD" id="cd02209">
    <property type="entry name" value="cupin_XRE_C"/>
    <property type="match status" value="1"/>
</dbReference>
<reference evidence="3 4" key="1">
    <citation type="submission" date="2019-11" db="EMBL/GenBank/DDBJ databases">
        <title>Comparative genomics of hydrocarbon-degrading Desulfosarcina strains.</title>
        <authorList>
            <person name="Watanabe M."/>
            <person name="Kojima H."/>
            <person name="Fukui M."/>
        </authorList>
    </citation>
    <scope>NUCLEOTIDE SEQUENCE [LARGE SCALE GENOMIC DNA]</scope>
    <source>
        <strain evidence="3 4">PL12</strain>
    </source>
</reference>
<sequence>MIPESQIGKNIKALRLSRKFTLETLAGKAGLTKGYLSKVENSKKSPPVSTLIVIAKALGVTLSQIFGEEKKAVRCSVVKKGERQFMAKTGAGFGYSYETLAHKYPDKKMEPSILTIPADSKKSLVFQHDGEEMVLVLEGAMRFFHGGDEYLLEAGDCVYYDSSVPHYALPADHRDVKCVDVIYVP</sequence>
<dbReference type="PANTHER" id="PTHR46797">
    <property type="entry name" value="HTH-TYPE TRANSCRIPTIONAL REGULATOR"/>
    <property type="match status" value="1"/>
</dbReference>
<gene>
    <name evidence="3" type="ORF">DSCA_42960</name>
</gene>
<dbReference type="InterPro" id="IPR001387">
    <property type="entry name" value="Cro/C1-type_HTH"/>
</dbReference>
<dbReference type="GO" id="GO:0005829">
    <property type="term" value="C:cytosol"/>
    <property type="evidence" value="ECO:0007669"/>
    <property type="project" value="TreeGrafter"/>
</dbReference>
<organism evidence="3 4">
    <name type="scientific">Desulfosarcina alkanivorans</name>
    <dbReference type="NCBI Taxonomy" id="571177"/>
    <lineage>
        <taxon>Bacteria</taxon>
        <taxon>Pseudomonadati</taxon>
        <taxon>Thermodesulfobacteriota</taxon>
        <taxon>Desulfobacteria</taxon>
        <taxon>Desulfobacterales</taxon>
        <taxon>Desulfosarcinaceae</taxon>
        <taxon>Desulfosarcina</taxon>
    </lineage>
</organism>
<dbReference type="Pfam" id="PF01381">
    <property type="entry name" value="HTH_3"/>
    <property type="match status" value="1"/>
</dbReference>
<dbReference type="PANTHER" id="PTHR46797:SF1">
    <property type="entry name" value="METHYLPHOSPHONATE SYNTHASE"/>
    <property type="match status" value="1"/>
</dbReference>
<keyword evidence="1" id="KW-0238">DNA-binding</keyword>
<evidence type="ECO:0000313" key="4">
    <source>
        <dbReference type="Proteomes" id="UP000427906"/>
    </source>
</evidence>
<evidence type="ECO:0000256" key="1">
    <source>
        <dbReference type="ARBA" id="ARBA00023125"/>
    </source>
</evidence>
<dbReference type="Gene3D" id="2.60.120.10">
    <property type="entry name" value="Jelly Rolls"/>
    <property type="match status" value="1"/>
</dbReference>
<dbReference type="InterPro" id="IPR010982">
    <property type="entry name" value="Lambda_DNA-bd_dom_sf"/>
</dbReference>
<dbReference type="SUPFAM" id="SSF47413">
    <property type="entry name" value="lambda repressor-like DNA-binding domains"/>
    <property type="match status" value="1"/>
</dbReference>
<dbReference type="SUPFAM" id="SSF51182">
    <property type="entry name" value="RmlC-like cupins"/>
    <property type="match status" value="1"/>
</dbReference>
<accession>A0A5K7YMC9</accession>
<dbReference type="GO" id="GO:0003677">
    <property type="term" value="F:DNA binding"/>
    <property type="evidence" value="ECO:0007669"/>
    <property type="project" value="UniProtKB-KW"/>
</dbReference>